<dbReference type="InterPro" id="IPR000896">
    <property type="entry name" value="Hemocyanin/hexamerin_mid_dom"/>
</dbReference>
<gene>
    <name evidence="6" type="primary">106084969</name>
</gene>
<evidence type="ECO:0000256" key="2">
    <source>
        <dbReference type="SAM" id="SignalP"/>
    </source>
</evidence>
<dbReference type="Gene3D" id="2.60.40.1520">
    <property type="entry name" value="Hemocyanin, C-terminal domain"/>
    <property type="match status" value="1"/>
</dbReference>
<feature type="domain" description="Hemocyanin C-terminal" evidence="5">
    <location>
        <begin position="517"/>
        <end position="765"/>
    </location>
</feature>
<evidence type="ECO:0008006" key="8">
    <source>
        <dbReference type="Google" id="ProtNLM"/>
    </source>
</evidence>
<organism evidence="6 7">
    <name type="scientific">Stomoxys calcitrans</name>
    <name type="common">Stable fly</name>
    <name type="synonym">Conops calcitrans</name>
    <dbReference type="NCBI Taxonomy" id="35570"/>
    <lineage>
        <taxon>Eukaryota</taxon>
        <taxon>Metazoa</taxon>
        <taxon>Ecdysozoa</taxon>
        <taxon>Arthropoda</taxon>
        <taxon>Hexapoda</taxon>
        <taxon>Insecta</taxon>
        <taxon>Pterygota</taxon>
        <taxon>Neoptera</taxon>
        <taxon>Endopterygota</taxon>
        <taxon>Diptera</taxon>
        <taxon>Brachycera</taxon>
        <taxon>Muscomorpha</taxon>
        <taxon>Muscoidea</taxon>
        <taxon>Muscidae</taxon>
        <taxon>Stomoxys</taxon>
    </lineage>
</organism>
<dbReference type="Gene3D" id="1.20.1370.10">
    <property type="entry name" value="Hemocyanin, N-terminal domain"/>
    <property type="match status" value="1"/>
</dbReference>
<evidence type="ECO:0000259" key="5">
    <source>
        <dbReference type="Pfam" id="PF03723"/>
    </source>
</evidence>
<feature type="chain" id="PRO_5009326291" description="Larval serum protein 1 gamma chain" evidence="2">
    <location>
        <begin position="22"/>
        <end position="791"/>
    </location>
</feature>
<evidence type="ECO:0000313" key="6">
    <source>
        <dbReference type="EnsemblMetazoa" id="SCAU006282-PA"/>
    </source>
</evidence>
<accession>A0A1I8PAI7</accession>
<reference evidence="6" key="1">
    <citation type="submission" date="2020-05" db="UniProtKB">
        <authorList>
            <consortium name="EnsemblMetazoa"/>
        </authorList>
    </citation>
    <scope>IDENTIFICATION</scope>
    <source>
        <strain evidence="6">USDA</strain>
    </source>
</reference>
<dbReference type="Pfam" id="PF00372">
    <property type="entry name" value="Hemocyanin_M"/>
    <property type="match status" value="1"/>
</dbReference>
<dbReference type="SUPFAM" id="SSF81296">
    <property type="entry name" value="E set domains"/>
    <property type="match status" value="1"/>
</dbReference>
<dbReference type="SUPFAM" id="SSF48056">
    <property type="entry name" value="Di-copper centre-containing domain"/>
    <property type="match status" value="1"/>
</dbReference>
<evidence type="ECO:0000256" key="1">
    <source>
        <dbReference type="ARBA" id="ARBA00022761"/>
    </source>
</evidence>
<keyword evidence="7" id="KW-1185">Reference proteome</keyword>
<evidence type="ECO:0000313" key="7">
    <source>
        <dbReference type="Proteomes" id="UP000095300"/>
    </source>
</evidence>
<dbReference type="Pfam" id="PF03723">
    <property type="entry name" value="Hemocyanin_C"/>
    <property type="match status" value="1"/>
</dbReference>
<dbReference type="InterPro" id="IPR036697">
    <property type="entry name" value="Hemocyanin_N_sf"/>
</dbReference>
<proteinExistence type="predicted"/>
<dbReference type="SUPFAM" id="SSF48050">
    <property type="entry name" value="Hemocyanin, N-terminal domain"/>
    <property type="match status" value="1"/>
</dbReference>
<feature type="signal peptide" evidence="2">
    <location>
        <begin position="1"/>
        <end position="21"/>
    </location>
</feature>
<dbReference type="STRING" id="35570.A0A1I8PAI7"/>
<dbReference type="GO" id="GO:0005615">
    <property type="term" value="C:extracellular space"/>
    <property type="evidence" value="ECO:0007669"/>
    <property type="project" value="UniProtKB-ARBA"/>
</dbReference>
<dbReference type="PANTHER" id="PTHR11511:SF5">
    <property type="entry name" value="FAT-BODY PROTEIN 1-RELATED"/>
    <property type="match status" value="1"/>
</dbReference>
<evidence type="ECO:0000259" key="3">
    <source>
        <dbReference type="Pfam" id="PF00372"/>
    </source>
</evidence>
<dbReference type="VEuPathDB" id="VectorBase:SCAU006282"/>
<dbReference type="EnsemblMetazoa" id="SCAU006282-RA">
    <property type="protein sequence ID" value="SCAU006282-PA"/>
    <property type="gene ID" value="SCAU006282"/>
</dbReference>
<dbReference type="KEGG" id="scac:106084969"/>
<feature type="domain" description="Hemocyanin N-terminal" evidence="4">
    <location>
        <begin position="33"/>
        <end position="158"/>
    </location>
</feature>
<evidence type="ECO:0000259" key="4">
    <source>
        <dbReference type="Pfam" id="PF03722"/>
    </source>
</evidence>
<dbReference type="InterPro" id="IPR005204">
    <property type="entry name" value="Hemocyanin_N"/>
</dbReference>
<keyword evidence="1" id="KW-0758">Storage protein</keyword>
<dbReference type="InterPro" id="IPR037020">
    <property type="entry name" value="Hemocyanin_C_sf"/>
</dbReference>
<dbReference type="Pfam" id="PF03722">
    <property type="entry name" value="Hemocyanin_N"/>
    <property type="match status" value="1"/>
</dbReference>
<name>A0A1I8PAI7_STOCA</name>
<dbReference type="OrthoDB" id="6371642at2759"/>
<feature type="domain" description="Hemocyanin middle" evidence="3">
    <location>
        <begin position="265"/>
        <end position="507"/>
    </location>
</feature>
<dbReference type="GO" id="GO:0097009">
    <property type="term" value="P:energy homeostasis"/>
    <property type="evidence" value="ECO:0007669"/>
    <property type="project" value="UniProtKB-ARBA"/>
</dbReference>
<keyword evidence="2" id="KW-0732">Signal</keyword>
<sequence>MRLHVALMAITGLLAAAGVASHKDTKFADKELLGKQKFLLEIVYRVEDPLFFEEYIQLGKSFVFNKQDYEFPESLMYNGAHMLEYYQAYQHGVTLPKGEYFGALIESHSKQLYGLLDFFYFAKNWEIFKRNVCWARLHANEGLFVQALTLAVIHREDMDYLFLPTIYEILPQYFFNRNLIYQAEKFDYDVWSKYNMYEKEYKDFLYKDYSKYFEEFDSNYHFKYHNYFYTKDWKLWQWWKLMGLEQQWYAEKHFMLRDNADIFNRDPKFIEMIKDVKKFWMPVDYSRDLGVPNKESALTYFTEDVEWNAYFYYFNLDYAPFLSAEFFGLKEDRRGQYFFYFVRQMIARYYLERLSHGYGEIPEFSFFTPIEYGYNPQLVHYNGVGYSYRPNYYDYQTYGNFQSLHKILNFLQRIEDIISRGFYVTAQGQIIDVRTPEAIESLGDMMQGNVDALDQFFFTVWYTQAHRYFAQVHDNMMHVQPHVLLNYETMMRDPLFFQFYKKVSDVFYQFYQYIDTYTHKELLLPGVEIKEVNISKLVTYFDLFDYDVTNLLNDKPMFVNGQFVWDKTLLARQIRLNHKPFDIVLTINSQKDEKVVLRTFIGPKYDEFGRVMSLNENRKNFIEIDELYYELKAGQNIIKRSSKDYYWSNGDRTTYTELYKYVMAAFEGKYEFPLDYYQPHCGFPDRLLLPRGWSQGMPMQFFFMVYPYTASYAPYSSHEYAYVCGISSGVRHLDDVPYGYPLDREINELEFFVPNLYFKDVKIYHEDNFEKYYDHKYEKFGSFDYGYYYNF</sequence>
<dbReference type="InterPro" id="IPR008922">
    <property type="entry name" value="Di-copper_centre_dom_sf"/>
</dbReference>
<dbReference type="GO" id="GO:0045735">
    <property type="term" value="F:nutrient reservoir activity"/>
    <property type="evidence" value="ECO:0007669"/>
    <property type="project" value="UniProtKB-KW"/>
</dbReference>
<dbReference type="Gene3D" id="1.10.1280.10">
    <property type="entry name" value="Di-copper center containing domain from catechol oxidase"/>
    <property type="match status" value="1"/>
</dbReference>
<dbReference type="InterPro" id="IPR005203">
    <property type="entry name" value="Hemocyanin_C"/>
</dbReference>
<dbReference type="AlphaFoldDB" id="A0A1I8PAI7"/>
<dbReference type="PRINTS" id="PR00187">
    <property type="entry name" value="HAEMOCYANIN"/>
</dbReference>
<dbReference type="InterPro" id="IPR014756">
    <property type="entry name" value="Ig_E-set"/>
</dbReference>
<dbReference type="InterPro" id="IPR013788">
    <property type="entry name" value="Hemocyanin/hexamerin"/>
</dbReference>
<protein>
    <recommendedName>
        <fullName evidence="8">Larval serum protein 1 gamma chain</fullName>
    </recommendedName>
</protein>
<dbReference type="PANTHER" id="PTHR11511">
    <property type="entry name" value="LARVAL STORAGE PROTEIN/PHENOLOXIDASE"/>
    <property type="match status" value="1"/>
</dbReference>
<dbReference type="PROSITE" id="PS00210">
    <property type="entry name" value="HEMOCYANIN_2"/>
    <property type="match status" value="1"/>
</dbReference>
<dbReference type="Proteomes" id="UP000095300">
    <property type="component" value="Unassembled WGS sequence"/>
</dbReference>